<dbReference type="InterPro" id="IPR036388">
    <property type="entry name" value="WH-like_DNA-bd_sf"/>
</dbReference>
<feature type="domain" description="RNA polymerase sigma-70 region 2" evidence="6">
    <location>
        <begin position="32"/>
        <end position="91"/>
    </location>
</feature>
<keyword evidence="3" id="KW-0731">Sigma factor</keyword>
<evidence type="ECO:0000313" key="8">
    <source>
        <dbReference type="EMBL" id="MBP2350439.1"/>
    </source>
</evidence>
<dbReference type="EMBL" id="JAGINT010000001">
    <property type="protein sequence ID" value="MBP2350439.1"/>
    <property type="molecule type" value="Genomic_DNA"/>
</dbReference>
<sequence length="179" mass="19219">MPTMVGEVVGAAQAPPGDGPGFVAWVRPWLGAMARLAGRLAAGVDRDDVVQEALARAWVKRGQYDASRGTPAAWLLAITADQARKAVRRTRPGLVALRDVEDDGRVQELDARMDVEDAVAGLPARQRLAVDCYYFADLSIAETAAVMGCSEGTVKSTLSDARTRLRVRLEVSESVEAVR</sequence>
<dbReference type="SUPFAM" id="SSF88659">
    <property type="entry name" value="Sigma3 and sigma4 domains of RNA polymerase sigma factors"/>
    <property type="match status" value="1"/>
</dbReference>
<dbReference type="InterPro" id="IPR013325">
    <property type="entry name" value="RNA_pol_sigma_r2"/>
</dbReference>
<dbReference type="SUPFAM" id="SSF88946">
    <property type="entry name" value="Sigma2 domain of RNA polymerase sigma factors"/>
    <property type="match status" value="1"/>
</dbReference>
<evidence type="ECO:0000256" key="3">
    <source>
        <dbReference type="ARBA" id="ARBA00023082"/>
    </source>
</evidence>
<evidence type="ECO:0000256" key="2">
    <source>
        <dbReference type="ARBA" id="ARBA00023015"/>
    </source>
</evidence>
<dbReference type="RefSeq" id="WP_245357482.1">
    <property type="nucleotide sequence ID" value="NZ_BAAAVU010000011.1"/>
</dbReference>
<dbReference type="Pfam" id="PF04542">
    <property type="entry name" value="Sigma70_r2"/>
    <property type="match status" value="1"/>
</dbReference>
<keyword evidence="4" id="KW-0238">DNA-binding</keyword>
<proteinExistence type="inferred from homology"/>
<organism evidence="8 9">
    <name type="scientific">Kribbella aluminosa</name>
    <dbReference type="NCBI Taxonomy" id="416017"/>
    <lineage>
        <taxon>Bacteria</taxon>
        <taxon>Bacillati</taxon>
        <taxon>Actinomycetota</taxon>
        <taxon>Actinomycetes</taxon>
        <taxon>Propionibacteriales</taxon>
        <taxon>Kribbellaceae</taxon>
        <taxon>Kribbella</taxon>
    </lineage>
</organism>
<dbReference type="InterPro" id="IPR013249">
    <property type="entry name" value="RNA_pol_sigma70_r4_t2"/>
</dbReference>
<evidence type="ECO:0000256" key="4">
    <source>
        <dbReference type="ARBA" id="ARBA00023125"/>
    </source>
</evidence>
<comment type="caution">
    <text evidence="8">The sequence shown here is derived from an EMBL/GenBank/DDBJ whole genome shotgun (WGS) entry which is preliminary data.</text>
</comment>
<reference evidence="8 9" key="1">
    <citation type="submission" date="2021-03" db="EMBL/GenBank/DDBJ databases">
        <title>Sequencing the genomes of 1000 actinobacteria strains.</title>
        <authorList>
            <person name="Klenk H.-P."/>
        </authorList>
    </citation>
    <scope>NUCLEOTIDE SEQUENCE [LARGE SCALE GENOMIC DNA]</scope>
    <source>
        <strain evidence="8 9">DSM 18824</strain>
    </source>
</reference>
<evidence type="ECO:0000256" key="5">
    <source>
        <dbReference type="ARBA" id="ARBA00023163"/>
    </source>
</evidence>
<dbReference type="PANTHER" id="PTHR43133:SF8">
    <property type="entry name" value="RNA POLYMERASE SIGMA FACTOR HI_1459-RELATED"/>
    <property type="match status" value="1"/>
</dbReference>
<name>A0ABS4UFU9_9ACTN</name>
<evidence type="ECO:0000259" key="6">
    <source>
        <dbReference type="Pfam" id="PF04542"/>
    </source>
</evidence>
<protein>
    <submittedName>
        <fullName evidence="8">RNA polymerase sigma-70 factor (ECF subfamily)</fullName>
    </submittedName>
</protein>
<accession>A0ABS4UFU9</accession>
<keyword evidence="9" id="KW-1185">Reference proteome</keyword>
<keyword evidence="2" id="KW-0805">Transcription regulation</keyword>
<dbReference type="Proteomes" id="UP000755585">
    <property type="component" value="Unassembled WGS sequence"/>
</dbReference>
<evidence type="ECO:0000256" key="1">
    <source>
        <dbReference type="ARBA" id="ARBA00010641"/>
    </source>
</evidence>
<dbReference type="Gene3D" id="1.10.10.10">
    <property type="entry name" value="Winged helix-like DNA-binding domain superfamily/Winged helix DNA-binding domain"/>
    <property type="match status" value="1"/>
</dbReference>
<dbReference type="InterPro" id="IPR014284">
    <property type="entry name" value="RNA_pol_sigma-70_dom"/>
</dbReference>
<dbReference type="Pfam" id="PF08281">
    <property type="entry name" value="Sigma70_r4_2"/>
    <property type="match status" value="1"/>
</dbReference>
<comment type="similarity">
    <text evidence="1">Belongs to the sigma-70 factor family. ECF subfamily.</text>
</comment>
<gene>
    <name evidence="8" type="ORF">JOF29_001522</name>
</gene>
<dbReference type="CDD" id="cd06171">
    <property type="entry name" value="Sigma70_r4"/>
    <property type="match status" value="1"/>
</dbReference>
<dbReference type="InterPro" id="IPR007627">
    <property type="entry name" value="RNA_pol_sigma70_r2"/>
</dbReference>
<dbReference type="NCBIfam" id="TIGR02937">
    <property type="entry name" value="sigma70-ECF"/>
    <property type="match status" value="1"/>
</dbReference>
<feature type="domain" description="RNA polymerase sigma factor 70 region 4 type 2" evidence="7">
    <location>
        <begin position="113"/>
        <end position="165"/>
    </location>
</feature>
<evidence type="ECO:0000313" key="9">
    <source>
        <dbReference type="Proteomes" id="UP000755585"/>
    </source>
</evidence>
<dbReference type="Gene3D" id="1.10.1740.10">
    <property type="match status" value="1"/>
</dbReference>
<keyword evidence="5" id="KW-0804">Transcription</keyword>
<dbReference type="InterPro" id="IPR039425">
    <property type="entry name" value="RNA_pol_sigma-70-like"/>
</dbReference>
<evidence type="ECO:0000259" key="7">
    <source>
        <dbReference type="Pfam" id="PF08281"/>
    </source>
</evidence>
<dbReference type="PANTHER" id="PTHR43133">
    <property type="entry name" value="RNA POLYMERASE ECF-TYPE SIGMA FACTO"/>
    <property type="match status" value="1"/>
</dbReference>
<dbReference type="InterPro" id="IPR013324">
    <property type="entry name" value="RNA_pol_sigma_r3/r4-like"/>
</dbReference>